<dbReference type="InterPro" id="IPR053029">
    <property type="entry name" value="RNA_pol_I-specific_init_factor"/>
</dbReference>
<organism evidence="2 3">
    <name type="scientific">Cercophora samala</name>
    <dbReference type="NCBI Taxonomy" id="330535"/>
    <lineage>
        <taxon>Eukaryota</taxon>
        <taxon>Fungi</taxon>
        <taxon>Dikarya</taxon>
        <taxon>Ascomycota</taxon>
        <taxon>Pezizomycotina</taxon>
        <taxon>Sordariomycetes</taxon>
        <taxon>Sordariomycetidae</taxon>
        <taxon>Sordariales</taxon>
        <taxon>Lasiosphaeriaceae</taxon>
        <taxon>Cercophora</taxon>
    </lineage>
</organism>
<proteinExistence type="predicted"/>
<feature type="region of interest" description="Disordered" evidence="1">
    <location>
        <begin position="200"/>
        <end position="225"/>
    </location>
</feature>
<accession>A0AA40DEW8</accession>
<dbReference type="GO" id="GO:0042790">
    <property type="term" value="P:nucleolar large rRNA transcription by RNA polymerase I"/>
    <property type="evidence" value="ECO:0007669"/>
    <property type="project" value="TreeGrafter"/>
</dbReference>
<keyword evidence="3" id="KW-1185">Reference proteome</keyword>
<feature type="region of interest" description="Disordered" evidence="1">
    <location>
        <begin position="456"/>
        <end position="516"/>
    </location>
</feature>
<feature type="compositionally biased region" description="Acidic residues" evidence="1">
    <location>
        <begin position="481"/>
        <end position="506"/>
    </location>
</feature>
<feature type="region of interest" description="Disordered" evidence="1">
    <location>
        <begin position="1"/>
        <end position="137"/>
    </location>
</feature>
<comment type="caution">
    <text evidence="2">The sequence shown here is derived from an EMBL/GenBank/DDBJ whole genome shotgun (WGS) entry which is preliminary data.</text>
</comment>
<dbReference type="EMBL" id="JAULSY010000024">
    <property type="protein sequence ID" value="KAK0671105.1"/>
    <property type="molecule type" value="Genomic_DNA"/>
</dbReference>
<dbReference type="PANTHER" id="PTHR28244">
    <property type="entry name" value="RNA POLYMERASE I-SPECIFIC TRANSCRIPTION INITIATION FACTOR RRN11"/>
    <property type="match status" value="1"/>
</dbReference>
<feature type="compositionally biased region" description="Basic residues" evidence="1">
    <location>
        <begin position="1"/>
        <end position="10"/>
    </location>
</feature>
<dbReference type="AlphaFoldDB" id="A0AA40DEW8"/>
<feature type="compositionally biased region" description="Basic and acidic residues" evidence="1">
    <location>
        <begin position="351"/>
        <end position="364"/>
    </location>
</feature>
<gene>
    <name evidence="2" type="ORF">QBC41DRAFT_62066</name>
</gene>
<dbReference type="Proteomes" id="UP001174997">
    <property type="component" value="Unassembled WGS sequence"/>
</dbReference>
<feature type="compositionally biased region" description="Low complexity" evidence="1">
    <location>
        <begin position="202"/>
        <end position="223"/>
    </location>
</feature>
<dbReference type="GO" id="GO:0001164">
    <property type="term" value="F:RNA polymerase I core promoter sequence-specific DNA binding"/>
    <property type="evidence" value="ECO:0007669"/>
    <property type="project" value="TreeGrafter"/>
</dbReference>
<feature type="compositionally biased region" description="Basic and acidic residues" evidence="1">
    <location>
        <begin position="456"/>
        <end position="470"/>
    </location>
</feature>
<protein>
    <submittedName>
        <fullName evidence="2">Uncharacterized protein</fullName>
    </submittedName>
</protein>
<feature type="region of interest" description="Disordered" evidence="1">
    <location>
        <begin position="343"/>
        <end position="386"/>
    </location>
</feature>
<reference evidence="2" key="1">
    <citation type="submission" date="2023-06" db="EMBL/GenBank/DDBJ databases">
        <title>Genome-scale phylogeny and comparative genomics of the fungal order Sordariales.</title>
        <authorList>
            <consortium name="Lawrence Berkeley National Laboratory"/>
            <person name="Hensen N."/>
            <person name="Bonometti L."/>
            <person name="Westerberg I."/>
            <person name="Brannstrom I.O."/>
            <person name="Guillou S."/>
            <person name="Cros-Aarteil S."/>
            <person name="Calhoun S."/>
            <person name="Haridas S."/>
            <person name="Kuo A."/>
            <person name="Mondo S."/>
            <person name="Pangilinan J."/>
            <person name="Riley R."/>
            <person name="Labutti K."/>
            <person name="Andreopoulos B."/>
            <person name="Lipzen A."/>
            <person name="Chen C."/>
            <person name="Yanf M."/>
            <person name="Daum C."/>
            <person name="Ng V."/>
            <person name="Clum A."/>
            <person name="Steindorff A."/>
            <person name="Ohm R."/>
            <person name="Martin F."/>
            <person name="Silar P."/>
            <person name="Natvig D."/>
            <person name="Lalanne C."/>
            <person name="Gautier V."/>
            <person name="Ament-Velasquez S.L."/>
            <person name="Kruys A."/>
            <person name="Hutchinson M.I."/>
            <person name="Powell A.J."/>
            <person name="Barry K."/>
            <person name="Miller A.N."/>
            <person name="Grigoriev I.V."/>
            <person name="Debuchy R."/>
            <person name="Gladieux P."/>
            <person name="Thoren M.H."/>
            <person name="Johannesson H."/>
        </authorList>
    </citation>
    <scope>NUCLEOTIDE SEQUENCE</scope>
    <source>
        <strain evidence="2">CBS 307.81</strain>
    </source>
</reference>
<feature type="compositionally biased region" description="Basic and acidic residues" evidence="1">
    <location>
        <begin position="71"/>
        <end position="93"/>
    </location>
</feature>
<evidence type="ECO:0000313" key="2">
    <source>
        <dbReference type="EMBL" id="KAK0671105.1"/>
    </source>
</evidence>
<dbReference type="GO" id="GO:0070860">
    <property type="term" value="C:RNA polymerase I core factor complex"/>
    <property type="evidence" value="ECO:0007669"/>
    <property type="project" value="TreeGrafter"/>
</dbReference>
<dbReference type="GO" id="GO:0017025">
    <property type="term" value="F:TBP-class protein binding"/>
    <property type="evidence" value="ECO:0007669"/>
    <property type="project" value="TreeGrafter"/>
</dbReference>
<feature type="compositionally biased region" description="Basic residues" evidence="1">
    <location>
        <begin position="56"/>
        <end position="66"/>
    </location>
</feature>
<name>A0AA40DEW8_9PEZI</name>
<evidence type="ECO:0000256" key="1">
    <source>
        <dbReference type="SAM" id="MobiDB-lite"/>
    </source>
</evidence>
<evidence type="ECO:0000313" key="3">
    <source>
        <dbReference type="Proteomes" id="UP001174997"/>
    </source>
</evidence>
<dbReference type="PANTHER" id="PTHR28244:SF1">
    <property type="entry name" value="RNA POLYMERASE I-SPECIFIC TRANSCRIPTION INITIATION FACTOR RRN11"/>
    <property type="match status" value="1"/>
</dbReference>
<sequence>MASPRKRRRTQPPVPPSDQVINPLSHPPATLKQFTLAGLSHDSPLLSDLYPGFPHRPPRPARRRHQYTSQSDDHSSNLTDKSGDEGGDERPDLTTDDDGPIGARTTAGEETDFSSGASASGRRRKKNSKKEREKDRKTLAYNAKVGVLINTVKKALAEGDIPLAKRAFGLLARAKVNGRKVDLRHERLWELGAEIILREGETTTTPSNPPTDGNNNNNDIPDNQEGEFKTAFHQQTILDENDSSPDDQADRQSRLQDRLFHRQQSNLANVQSYYQHLIQHHPFSKQHPSSTGRPLLELTIALFSSETEAIHALHRRSLERIDEKDTRGEFYDIEDEMDMIVEEENEEEPSDSEHMDVDDGDKKKPPPTPPREKRKQARVREEKEEVRGEILKKMRGVAERMDALSETMPFSRDGEFARLRAMVGLYIGDLCVPFEEGEKKAGYRAREKERQKARRLLEGVRDTGKGVLQKEDEELLKMLGSDDDEDEDEHETSEGEEEEGDDDEVPQLEFFSSIPA</sequence>